<protein>
    <submittedName>
        <fullName evidence="2">Uncharacterized protein</fullName>
    </submittedName>
</protein>
<dbReference type="EMBL" id="CAJZBQ010000014">
    <property type="protein sequence ID" value="CAG9315574.1"/>
    <property type="molecule type" value="Genomic_DNA"/>
</dbReference>
<name>A0AAU9IJ88_9CILI</name>
<evidence type="ECO:0000256" key="1">
    <source>
        <dbReference type="SAM" id="MobiDB-lite"/>
    </source>
</evidence>
<accession>A0AAU9IJ88</accession>
<dbReference type="Proteomes" id="UP001162131">
    <property type="component" value="Unassembled WGS sequence"/>
</dbReference>
<sequence>MFQKSKSQKVSPKHTEAPYRLVLPQNFAEDVLNQEMALSIQCSIPQVSRLMELYSAAIEYYESIPDLKYLHYQERLQKLLTRRDVLKLLNDQPHRSSKLSESAPISIRKPPEKLKLKIKPVIPYEEIAPTQPVIVRGAEEVITTHNKETNITSNKVRDNIRVQEGKELKERLEARKRSNSSQPIQRKNSYKNGKKPDMENQMEKYQEEIEKIIEKYLEKKIVKIQEIKEKYKEQMNEIKAMGDNDTIKEILREMDKQMLREIEEITQQLAQERKNEIAELKGKNIFEL</sequence>
<evidence type="ECO:0000313" key="2">
    <source>
        <dbReference type="EMBL" id="CAG9315574.1"/>
    </source>
</evidence>
<dbReference type="AlphaFoldDB" id="A0AAU9IJ88"/>
<keyword evidence="3" id="KW-1185">Reference proteome</keyword>
<feature type="region of interest" description="Disordered" evidence="1">
    <location>
        <begin position="171"/>
        <end position="200"/>
    </location>
</feature>
<reference evidence="2" key="1">
    <citation type="submission" date="2021-09" db="EMBL/GenBank/DDBJ databases">
        <authorList>
            <consortium name="AG Swart"/>
            <person name="Singh M."/>
            <person name="Singh A."/>
            <person name="Seah K."/>
            <person name="Emmerich C."/>
        </authorList>
    </citation>
    <scope>NUCLEOTIDE SEQUENCE</scope>
    <source>
        <strain evidence="2">ATCC30299</strain>
    </source>
</reference>
<comment type="caution">
    <text evidence="2">The sequence shown here is derived from an EMBL/GenBank/DDBJ whole genome shotgun (WGS) entry which is preliminary data.</text>
</comment>
<gene>
    <name evidence="2" type="ORF">BSTOLATCC_MIC14328</name>
</gene>
<evidence type="ECO:0000313" key="3">
    <source>
        <dbReference type="Proteomes" id="UP001162131"/>
    </source>
</evidence>
<organism evidence="2 3">
    <name type="scientific">Blepharisma stoltei</name>
    <dbReference type="NCBI Taxonomy" id="1481888"/>
    <lineage>
        <taxon>Eukaryota</taxon>
        <taxon>Sar</taxon>
        <taxon>Alveolata</taxon>
        <taxon>Ciliophora</taxon>
        <taxon>Postciliodesmatophora</taxon>
        <taxon>Heterotrichea</taxon>
        <taxon>Heterotrichida</taxon>
        <taxon>Blepharismidae</taxon>
        <taxon>Blepharisma</taxon>
    </lineage>
</organism>
<proteinExistence type="predicted"/>